<comment type="caution">
    <text evidence="2">The sequence shown here is derived from an EMBL/GenBank/DDBJ whole genome shotgun (WGS) entry which is preliminary data.</text>
</comment>
<keyword evidence="2" id="KW-0418">Kinase</keyword>
<keyword evidence="2" id="KW-0808">Transferase</keyword>
<keyword evidence="3" id="KW-1185">Reference proteome</keyword>
<dbReference type="Pfam" id="PF13581">
    <property type="entry name" value="HATPase_c_2"/>
    <property type="match status" value="1"/>
</dbReference>
<protein>
    <submittedName>
        <fullName evidence="2">Serine/threonine protein kinase</fullName>
    </submittedName>
</protein>
<keyword evidence="2" id="KW-0723">Serine/threonine-protein kinase</keyword>
<accession>A0ABQ6H828</accession>
<proteinExistence type="predicted"/>
<dbReference type="Proteomes" id="UP001157133">
    <property type="component" value="Unassembled WGS sequence"/>
</dbReference>
<dbReference type="InterPro" id="IPR036890">
    <property type="entry name" value="HATPase_C_sf"/>
</dbReference>
<dbReference type="EMBL" id="BSSU01000015">
    <property type="protein sequence ID" value="GLX83405.1"/>
    <property type="molecule type" value="Genomic_DNA"/>
</dbReference>
<reference evidence="2 3" key="1">
    <citation type="submission" date="2023-03" db="EMBL/GenBank/DDBJ databases">
        <title>Draft genome sequence of Thalassotalea eurytherma JCM 18482T.</title>
        <authorList>
            <person name="Sawabe T."/>
        </authorList>
    </citation>
    <scope>NUCLEOTIDE SEQUENCE [LARGE SCALE GENOMIC DNA]</scope>
    <source>
        <strain evidence="2 3">JCM 18482</strain>
    </source>
</reference>
<dbReference type="SUPFAM" id="SSF55874">
    <property type="entry name" value="ATPase domain of HSP90 chaperone/DNA topoisomerase II/histidine kinase"/>
    <property type="match status" value="1"/>
</dbReference>
<dbReference type="Gene3D" id="3.30.565.10">
    <property type="entry name" value="Histidine kinase-like ATPase, C-terminal domain"/>
    <property type="match status" value="1"/>
</dbReference>
<evidence type="ECO:0000313" key="2">
    <source>
        <dbReference type="EMBL" id="GLX83405.1"/>
    </source>
</evidence>
<name>A0ABQ6H828_9GAMM</name>
<gene>
    <name evidence="2" type="primary">rsbT</name>
    <name evidence="2" type="ORF">theurythT_28580</name>
</gene>
<organism evidence="2 3">
    <name type="scientific">Thalassotalea eurytherma</name>
    <dbReference type="NCBI Taxonomy" id="1144278"/>
    <lineage>
        <taxon>Bacteria</taxon>
        <taxon>Pseudomonadati</taxon>
        <taxon>Pseudomonadota</taxon>
        <taxon>Gammaproteobacteria</taxon>
        <taxon>Alteromonadales</taxon>
        <taxon>Colwelliaceae</taxon>
        <taxon>Thalassotalea</taxon>
    </lineage>
</organism>
<dbReference type="GO" id="GO:0004674">
    <property type="term" value="F:protein serine/threonine kinase activity"/>
    <property type="evidence" value="ECO:0007669"/>
    <property type="project" value="UniProtKB-KW"/>
</dbReference>
<evidence type="ECO:0000313" key="3">
    <source>
        <dbReference type="Proteomes" id="UP001157133"/>
    </source>
</evidence>
<dbReference type="InterPro" id="IPR003594">
    <property type="entry name" value="HATPase_dom"/>
</dbReference>
<sequence length="134" mass="14288">MTRLMTAITIKKEWHIAKARGETKKLMMSVGCSATCLTEVVTCVSELAYNLFFHALEGGVIEMSIVEPDGMVGIKVASYDKGPGIKSVTDALEDGFSTNGGLGGGLPGVKRLMDNFQISTSETGTSITCFKRCV</sequence>
<feature type="domain" description="Histidine kinase/HSP90-like ATPase" evidence="1">
    <location>
        <begin position="13"/>
        <end position="128"/>
    </location>
</feature>
<evidence type="ECO:0000259" key="1">
    <source>
        <dbReference type="Pfam" id="PF13581"/>
    </source>
</evidence>